<evidence type="ECO:0000256" key="1">
    <source>
        <dbReference type="SAM" id="SignalP"/>
    </source>
</evidence>
<dbReference type="SUPFAM" id="SSF75169">
    <property type="entry name" value="DsrEFH-like"/>
    <property type="match status" value="1"/>
</dbReference>
<protein>
    <recommendedName>
        <fullName evidence="4">DsrE/DsrF-like family protein</fullName>
    </recommendedName>
</protein>
<organism evidence="2 3">
    <name type="scientific">Rugamonas rivuli</name>
    <dbReference type="NCBI Taxonomy" id="2743358"/>
    <lineage>
        <taxon>Bacteria</taxon>
        <taxon>Pseudomonadati</taxon>
        <taxon>Pseudomonadota</taxon>
        <taxon>Betaproteobacteria</taxon>
        <taxon>Burkholderiales</taxon>
        <taxon>Oxalobacteraceae</taxon>
        <taxon>Telluria group</taxon>
        <taxon>Rugamonas</taxon>
    </lineage>
</organism>
<reference evidence="2 3" key="1">
    <citation type="submission" date="2019-10" db="EMBL/GenBank/DDBJ databases">
        <title>Two novel species isolated from a subtropical stream in China.</title>
        <authorList>
            <person name="Lu H."/>
        </authorList>
    </citation>
    <scope>NUCLEOTIDE SEQUENCE [LARGE SCALE GENOMIC DNA]</scope>
    <source>
        <strain evidence="2 3">FT103W</strain>
    </source>
</reference>
<dbReference type="Pfam" id="PF02635">
    <property type="entry name" value="DsrE"/>
    <property type="match status" value="1"/>
</dbReference>
<dbReference type="Gene3D" id="3.40.1260.10">
    <property type="entry name" value="DsrEFH-like"/>
    <property type="match status" value="1"/>
</dbReference>
<dbReference type="PANTHER" id="PTHR37691:SF1">
    <property type="entry name" value="BLR3518 PROTEIN"/>
    <property type="match status" value="1"/>
</dbReference>
<evidence type="ECO:0008006" key="4">
    <source>
        <dbReference type="Google" id="ProtNLM"/>
    </source>
</evidence>
<comment type="caution">
    <text evidence="2">The sequence shown here is derived from an EMBL/GenBank/DDBJ whole genome shotgun (WGS) entry which is preliminary data.</text>
</comment>
<feature type="chain" id="PRO_5032359610" description="DsrE/DsrF-like family protein" evidence="1">
    <location>
        <begin position="22"/>
        <end position="141"/>
    </location>
</feature>
<accession>A0A843SD91</accession>
<dbReference type="Proteomes" id="UP000444318">
    <property type="component" value="Unassembled WGS sequence"/>
</dbReference>
<dbReference type="AlphaFoldDB" id="A0A843SD91"/>
<keyword evidence="1" id="KW-0732">Signal</keyword>
<proteinExistence type="predicted"/>
<evidence type="ECO:0000313" key="2">
    <source>
        <dbReference type="EMBL" id="MQA22219.1"/>
    </source>
</evidence>
<sequence>MKLFRILMLPLLLLCAQASQAEAPRVEKVVYHFSEAGNAMGGLRNIRNHLDASPNAQIVVVALGGGIDFLLDGEKDKNGNPYEVVVQELAARHVQFRVCNNTLKARNLSKDKVLPEATIVPSGVAEISRLQALEGYAYIKP</sequence>
<name>A0A843SD91_9BURK</name>
<dbReference type="EMBL" id="WHUF01000006">
    <property type="protein sequence ID" value="MQA22219.1"/>
    <property type="molecule type" value="Genomic_DNA"/>
</dbReference>
<dbReference type="InterPro" id="IPR003787">
    <property type="entry name" value="Sulphur_relay_DsrE/F-like"/>
</dbReference>
<evidence type="ECO:0000313" key="3">
    <source>
        <dbReference type="Proteomes" id="UP000444318"/>
    </source>
</evidence>
<dbReference type="InterPro" id="IPR027396">
    <property type="entry name" value="DsrEFH-like"/>
</dbReference>
<gene>
    <name evidence="2" type="ORF">GEV01_22140</name>
</gene>
<keyword evidence="3" id="KW-1185">Reference proteome</keyword>
<feature type="signal peptide" evidence="1">
    <location>
        <begin position="1"/>
        <end position="21"/>
    </location>
</feature>
<dbReference type="PANTHER" id="PTHR37691">
    <property type="entry name" value="BLR3518 PROTEIN"/>
    <property type="match status" value="1"/>
</dbReference>
<dbReference type="RefSeq" id="WP_152807695.1">
    <property type="nucleotide sequence ID" value="NZ_WHUF01000006.1"/>
</dbReference>